<dbReference type="InterPro" id="IPR001000">
    <property type="entry name" value="GH10_dom"/>
</dbReference>
<sequence>MDNTFKYTSQLLAVVLIISHCCSCSSDLEKVIDEQIEFSDEELNTPIRDIVSKNFSTNTLFVGATSKYDAIGTEETDLLAKEFSYTTPANDFKQSYVHPDNNIWKWEKSDAWIKFAREQKQIIRIHGPISPQCSRWARNDERTKEELSSNLREFMTALCQRYNNEDVVEWMDVINESVNRDGTWKKAAAGDDGWEMPWETIGYIQVDESSYPHLEGVIPIYIIQAFEIACEEATNKQLIINQHGGMETGMWDKIKDLVCYLRDNGYRVDGIGWQAHISYGRDVQWETPEVDAESLKQLISWAHDNNLEFHVTECNIHVPTDNPGSEQDHMRTYMSIFNTLLEMRHGGVIGFNLWNIKDVPHYKNEKKWVIAPWDEQLEPKTIYVEMKKALLKAHD</sequence>
<protein>
    <recommendedName>
        <fullName evidence="3">endo-1,4-beta-xylanase</fullName>
        <ecNumber evidence="3">3.2.1.8</ecNumber>
    </recommendedName>
</protein>
<comment type="caution">
    <text evidence="11">The sequence shown here is derived from an EMBL/GenBank/DDBJ whole genome shotgun (WGS) entry which is preliminary data.</text>
</comment>
<evidence type="ECO:0000256" key="7">
    <source>
        <dbReference type="ARBA" id="ARBA00023277"/>
    </source>
</evidence>
<keyword evidence="12" id="KW-1185">Reference proteome</keyword>
<proteinExistence type="inferred from homology"/>
<accession>A0ABS1HNG3</accession>
<keyword evidence="9" id="KW-0624">Polysaccharide degradation</keyword>
<dbReference type="Gene3D" id="3.20.20.80">
    <property type="entry name" value="Glycosidases"/>
    <property type="match status" value="1"/>
</dbReference>
<dbReference type="SMART" id="SM00633">
    <property type="entry name" value="Glyco_10"/>
    <property type="match status" value="1"/>
</dbReference>
<dbReference type="InterPro" id="IPR044846">
    <property type="entry name" value="GH10"/>
</dbReference>
<evidence type="ECO:0000256" key="9">
    <source>
        <dbReference type="ARBA" id="ARBA00023326"/>
    </source>
</evidence>
<dbReference type="EC" id="3.2.1.8" evidence="3"/>
<evidence type="ECO:0000256" key="3">
    <source>
        <dbReference type="ARBA" id="ARBA00012590"/>
    </source>
</evidence>
<evidence type="ECO:0000256" key="4">
    <source>
        <dbReference type="ARBA" id="ARBA00022651"/>
    </source>
</evidence>
<evidence type="ECO:0000256" key="1">
    <source>
        <dbReference type="ARBA" id="ARBA00000681"/>
    </source>
</evidence>
<keyword evidence="5" id="KW-0732">Signal</keyword>
<dbReference type="InterPro" id="IPR017853">
    <property type="entry name" value="GH"/>
</dbReference>
<comment type="similarity">
    <text evidence="2">Belongs to the glycosyl hydrolase 10 (cellulase F) family.</text>
</comment>
<keyword evidence="7" id="KW-0119">Carbohydrate metabolism</keyword>
<evidence type="ECO:0000256" key="6">
    <source>
        <dbReference type="ARBA" id="ARBA00022801"/>
    </source>
</evidence>
<keyword evidence="8" id="KW-0326">Glycosidase</keyword>
<keyword evidence="4" id="KW-0858">Xylan degradation</keyword>
<dbReference type="PANTHER" id="PTHR31490:SF88">
    <property type="entry name" value="BETA-XYLANASE"/>
    <property type="match status" value="1"/>
</dbReference>
<evidence type="ECO:0000256" key="8">
    <source>
        <dbReference type="ARBA" id="ARBA00023295"/>
    </source>
</evidence>
<dbReference type="SUPFAM" id="SSF51445">
    <property type="entry name" value="(Trans)glycosidases"/>
    <property type="match status" value="1"/>
</dbReference>
<evidence type="ECO:0000256" key="5">
    <source>
        <dbReference type="ARBA" id="ARBA00022729"/>
    </source>
</evidence>
<name>A0ABS1HNG3_9BACT</name>
<evidence type="ECO:0000256" key="2">
    <source>
        <dbReference type="ARBA" id="ARBA00007495"/>
    </source>
</evidence>
<evidence type="ECO:0000259" key="10">
    <source>
        <dbReference type="SMART" id="SM00633"/>
    </source>
</evidence>
<keyword evidence="6" id="KW-0378">Hydrolase</keyword>
<dbReference type="EMBL" id="JAENRR010000058">
    <property type="protein sequence ID" value="MBK3519234.1"/>
    <property type="molecule type" value="Genomic_DNA"/>
</dbReference>
<reference evidence="11 12" key="1">
    <citation type="submission" date="2021-01" db="EMBL/GenBank/DDBJ databases">
        <title>Carboxyliciviraga sp.nov., isolated from coastal sediments.</title>
        <authorList>
            <person name="Lu D."/>
            <person name="Zhang T."/>
        </authorList>
    </citation>
    <scope>NUCLEOTIDE SEQUENCE [LARGE SCALE GENOMIC DNA]</scope>
    <source>
        <strain evidence="11 12">N1Y132</strain>
    </source>
</reference>
<dbReference type="PANTHER" id="PTHR31490">
    <property type="entry name" value="GLYCOSYL HYDROLASE"/>
    <property type="match status" value="1"/>
</dbReference>
<gene>
    <name evidence="11" type="ORF">JIV24_17935</name>
</gene>
<dbReference type="Pfam" id="PF00331">
    <property type="entry name" value="Glyco_hydro_10"/>
    <property type="match status" value="1"/>
</dbReference>
<comment type="catalytic activity">
    <reaction evidence="1">
        <text>Endohydrolysis of (1-&gt;4)-beta-D-xylosidic linkages in xylans.</text>
        <dbReference type="EC" id="3.2.1.8"/>
    </reaction>
</comment>
<feature type="domain" description="GH10" evidence="10">
    <location>
        <begin position="92"/>
        <end position="390"/>
    </location>
</feature>
<evidence type="ECO:0000313" key="12">
    <source>
        <dbReference type="Proteomes" id="UP000605676"/>
    </source>
</evidence>
<dbReference type="RefSeq" id="WP_200466454.1">
    <property type="nucleotide sequence ID" value="NZ_JAENRR010000058.1"/>
</dbReference>
<dbReference type="Proteomes" id="UP000605676">
    <property type="component" value="Unassembled WGS sequence"/>
</dbReference>
<organism evidence="11 12">
    <name type="scientific">Carboxylicivirga marina</name>
    <dbReference type="NCBI Taxonomy" id="2800988"/>
    <lineage>
        <taxon>Bacteria</taxon>
        <taxon>Pseudomonadati</taxon>
        <taxon>Bacteroidota</taxon>
        <taxon>Bacteroidia</taxon>
        <taxon>Marinilabiliales</taxon>
        <taxon>Marinilabiliaceae</taxon>
        <taxon>Carboxylicivirga</taxon>
    </lineage>
</organism>
<evidence type="ECO:0000313" key="11">
    <source>
        <dbReference type="EMBL" id="MBK3519234.1"/>
    </source>
</evidence>